<gene>
    <name evidence="1" type="ORF">BBI00_20115</name>
</gene>
<evidence type="ECO:0000313" key="1">
    <source>
        <dbReference type="EMBL" id="OCA70149.1"/>
    </source>
</evidence>
<dbReference type="AlphaFoldDB" id="A0A1B8ZEV3"/>
<comment type="caution">
    <text evidence="1">The sequence shown here is derived from an EMBL/GenBank/DDBJ whole genome shotgun (WGS) entry which is preliminary data.</text>
</comment>
<dbReference type="Proteomes" id="UP000093432">
    <property type="component" value="Unassembled WGS sequence"/>
</dbReference>
<reference evidence="2" key="1">
    <citation type="submission" date="2016-07" db="EMBL/GenBank/DDBJ databases">
        <authorList>
            <person name="Florea S."/>
            <person name="Webb J.S."/>
            <person name="Jaromczyk J."/>
            <person name="Schardl C.L."/>
        </authorList>
    </citation>
    <scope>NUCLEOTIDE SEQUENCE [LARGE SCALE GENOMIC DNA]</scope>
    <source>
        <strain evidence="2">CC-VM-7</strain>
    </source>
</reference>
<evidence type="ECO:0000313" key="2">
    <source>
        <dbReference type="Proteomes" id="UP000093432"/>
    </source>
</evidence>
<accession>A0A1B8ZEV3</accession>
<protein>
    <submittedName>
        <fullName evidence="1">Uncharacterized protein</fullName>
    </submittedName>
</protein>
<proteinExistence type="predicted"/>
<name>A0A1B8ZEV3_9FLAO</name>
<dbReference type="EMBL" id="MAYG01000023">
    <property type="protein sequence ID" value="OCA70149.1"/>
    <property type="molecule type" value="Genomic_DNA"/>
</dbReference>
<organism evidence="1 2">
    <name type="scientific">Chryseobacterium arthrosphaerae</name>
    <dbReference type="NCBI Taxonomy" id="651561"/>
    <lineage>
        <taxon>Bacteria</taxon>
        <taxon>Pseudomonadati</taxon>
        <taxon>Bacteroidota</taxon>
        <taxon>Flavobacteriia</taxon>
        <taxon>Flavobacteriales</taxon>
        <taxon>Weeksellaceae</taxon>
        <taxon>Chryseobacterium group</taxon>
        <taxon>Chryseobacterium</taxon>
    </lineage>
</organism>
<sequence>MGSRKIYVPIMEVSVKNAQRLAAGTKYAGRVLGGAGIALGIYDMSKNGVNMSNSLDTVMSVLAVSPTGWGQAIAGSYFLANGITTLVTGKDIGQHIEGAVNKYYNNGVRAEEQRKFNTAMGY</sequence>
<dbReference type="STRING" id="651561.BBI00_20115"/>